<keyword evidence="8" id="KW-1185">Reference proteome</keyword>
<evidence type="ECO:0000313" key="7">
    <source>
        <dbReference type="Ensembl" id="ENSRNOP00000064999.4"/>
    </source>
</evidence>
<evidence type="ECO:0000256" key="1">
    <source>
        <dbReference type="ARBA" id="ARBA00004162"/>
    </source>
</evidence>
<dbReference type="GeneTree" id="ENSGT00940000159622"/>
<evidence type="ECO:0000256" key="5">
    <source>
        <dbReference type="SAM" id="SignalP"/>
    </source>
</evidence>
<dbReference type="VEuPathDB" id="HostDB:ENSRNOG00000046121"/>
<sequence>MIPRGIGLWLPSALLLSRVPGCVPLRGPSSVTRTVGESLVVWCQYEEKYKMNEKYWCRRSLVLLCENIIKTGVSEEARNGRVSIRDHPDSLIFTVIFQKLTLEDTGTYMCGVDTPFTDDSLGIDKFFKIELSVVPGSSPGSSTKIQEPTTSSPVDTQPSVTTNDNSCSQPTASVSSKQPLLLHPGVSGVAPVPVHALCCPVGEQGSEVLWVTQHWALS</sequence>
<reference evidence="7" key="3">
    <citation type="submission" date="2025-09" db="UniProtKB">
        <authorList>
            <consortium name="Ensembl"/>
        </authorList>
    </citation>
    <scope>IDENTIFICATION</scope>
    <source>
        <strain evidence="7">Brown Norway</strain>
    </source>
</reference>
<dbReference type="Bgee" id="ENSRNOG00000046121">
    <property type="expression patterns" value="Expressed in spleen and 2 other cell types or tissues"/>
</dbReference>
<dbReference type="InterPro" id="IPR013106">
    <property type="entry name" value="Ig_V-set"/>
</dbReference>
<evidence type="ECO:0000313" key="8">
    <source>
        <dbReference type="Proteomes" id="UP000002494"/>
    </source>
</evidence>
<proteinExistence type="predicted"/>
<dbReference type="PANTHER" id="PTHR11860">
    <property type="entry name" value="POLYMERIC-IMMUNOGLOBULIN RECEPTOR"/>
    <property type="match status" value="1"/>
</dbReference>
<dbReference type="InterPro" id="IPR013783">
    <property type="entry name" value="Ig-like_fold"/>
</dbReference>
<keyword evidence="2" id="KW-0812">Transmembrane</keyword>
<dbReference type="InterPro" id="IPR050671">
    <property type="entry name" value="CD300_family_receptors"/>
</dbReference>
<dbReference type="STRING" id="10116.ENSRNOP00000064999"/>
<dbReference type="AlphaFoldDB" id="M0R6E9"/>
<dbReference type="InterPro" id="IPR036179">
    <property type="entry name" value="Ig-like_dom_sf"/>
</dbReference>
<dbReference type="Pfam" id="PF07686">
    <property type="entry name" value="V-set"/>
    <property type="match status" value="1"/>
</dbReference>
<feature type="signal peptide" evidence="5">
    <location>
        <begin position="1"/>
        <end position="24"/>
    </location>
</feature>
<reference evidence="7" key="1">
    <citation type="submission" date="2024-01" db="EMBL/GenBank/DDBJ databases">
        <title>GRCr8: a new rat reference genome assembly contstructed from accurate long reads and long range scaffolding.</title>
        <authorList>
            <person name="Doris P.A."/>
            <person name="Kalbfleisch T."/>
            <person name="Li K."/>
            <person name="Howe K."/>
            <person name="Wood J."/>
        </authorList>
    </citation>
    <scope>NUCLEOTIDE SEQUENCE [LARGE SCALE GENOMIC DNA]</scope>
    <source>
        <strain evidence="7">Brown Norway</strain>
    </source>
</reference>
<dbReference type="Ensembl" id="ENSRNOT00000073646.4">
    <property type="protein sequence ID" value="ENSRNOP00000064999.4"/>
    <property type="gene ID" value="ENSRNOG00000045888.4"/>
</dbReference>
<organism evidence="7 8">
    <name type="scientific">Rattus norvegicus</name>
    <name type="common">Rat</name>
    <dbReference type="NCBI Taxonomy" id="10116"/>
    <lineage>
        <taxon>Eukaryota</taxon>
        <taxon>Metazoa</taxon>
        <taxon>Chordata</taxon>
        <taxon>Craniata</taxon>
        <taxon>Vertebrata</taxon>
        <taxon>Euteleostomi</taxon>
        <taxon>Mammalia</taxon>
        <taxon>Eutheria</taxon>
        <taxon>Euarchontoglires</taxon>
        <taxon>Glires</taxon>
        <taxon>Rodentia</taxon>
        <taxon>Myomorpha</taxon>
        <taxon>Muroidea</taxon>
        <taxon>Muridae</taxon>
        <taxon>Murinae</taxon>
        <taxon>Rattus</taxon>
    </lineage>
</organism>
<evidence type="ECO:0000256" key="4">
    <source>
        <dbReference type="SAM" id="MobiDB-lite"/>
    </source>
</evidence>
<evidence type="ECO:0000256" key="2">
    <source>
        <dbReference type="ARBA" id="ARBA00022692"/>
    </source>
</evidence>
<gene>
    <name evidence="7 9" type="primary">Cd300cl1</name>
    <name evidence="9" type="synonym">LOC100909671</name>
</gene>
<dbReference type="CTD" id="100909671"/>
<dbReference type="AGR" id="RGD:6502330"/>
<dbReference type="SUPFAM" id="SSF48726">
    <property type="entry name" value="Immunoglobulin"/>
    <property type="match status" value="1"/>
</dbReference>
<dbReference type="InterPro" id="IPR007110">
    <property type="entry name" value="Ig-like_dom"/>
</dbReference>
<feature type="domain" description="Ig-like" evidence="6">
    <location>
        <begin position="11"/>
        <end position="122"/>
    </location>
</feature>
<dbReference type="Gene3D" id="2.60.40.10">
    <property type="entry name" value="Immunoglobulins"/>
    <property type="match status" value="1"/>
</dbReference>
<comment type="subcellular location">
    <subcellularLocation>
        <location evidence="1">Cell membrane</location>
        <topology evidence="1">Single-pass membrane protein</topology>
    </subcellularLocation>
</comment>
<protein>
    <submittedName>
        <fullName evidence="7">CD300c molecule like 1</fullName>
    </submittedName>
</protein>
<dbReference type="KEGG" id="rno:100909671"/>
<evidence type="ECO:0000313" key="9">
    <source>
        <dbReference type="RGD" id="6502330"/>
    </source>
</evidence>
<feature type="region of interest" description="Disordered" evidence="4">
    <location>
        <begin position="136"/>
        <end position="174"/>
    </location>
</feature>
<evidence type="ECO:0000259" key="6">
    <source>
        <dbReference type="PROSITE" id="PS50835"/>
    </source>
</evidence>
<keyword evidence="5" id="KW-0732">Signal</keyword>
<dbReference type="Proteomes" id="UP000002494">
    <property type="component" value="Chromosome 10"/>
</dbReference>
<dbReference type="RGD" id="6502330">
    <property type="gene designation" value="Cd300cl1"/>
</dbReference>
<evidence type="ECO:0000256" key="3">
    <source>
        <dbReference type="ARBA" id="ARBA00023136"/>
    </source>
</evidence>
<dbReference type="GO" id="GO:0002376">
    <property type="term" value="P:immune system process"/>
    <property type="evidence" value="ECO:0007669"/>
    <property type="project" value="UniProtKB-KW"/>
</dbReference>
<dbReference type="SMART" id="SM00409">
    <property type="entry name" value="IG"/>
    <property type="match status" value="1"/>
</dbReference>
<name>M0R6E9_RAT</name>
<dbReference type="OMA" id="ERRYDIW"/>
<keyword evidence="3" id="KW-0472">Membrane</keyword>
<feature type="chain" id="PRO_5047314951" evidence="5">
    <location>
        <begin position="25"/>
        <end position="218"/>
    </location>
</feature>
<dbReference type="PROSITE" id="PS50835">
    <property type="entry name" value="IG_LIKE"/>
    <property type="match status" value="1"/>
</dbReference>
<accession>M0R6E9</accession>
<dbReference type="HOGENOM" id="CLU_051023_3_0_1"/>
<reference evidence="7" key="2">
    <citation type="submission" date="2025-08" db="UniProtKB">
        <authorList>
            <consortium name="Ensembl"/>
        </authorList>
    </citation>
    <scope>IDENTIFICATION</scope>
    <source>
        <strain evidence="7">Brown Norway</strain>
    </source>
</reference>
<feature type="compositionally biased region" description="Polar residues" evidence="4">
    <location>
        <begin position="143"/>
        <end position="174"/>
    </location>
</feature>
<dbReference type="InParanoid" id="M0R6E9"/>
<dbReference type="InterPro" id="IPR003599">
    <property type="entry name" value="Ig_sub"/>
</dbReference>
<dbReference type="PANTHER" id="PTHR11860:SF117">
    <property type="entry name" value="PROTEIN CD300H"/>
    <property type="match status" value="1"/>
</dbReference>
<dbReference type="GO" id="GO:0005886">
    <property type="term" value="C:plasma membrane"/>
    <property type="evidence" value="ECO:0007669"/>
    <property type="project" value="UniProtKB-SubCell"/>
</dbReference>